<dbReference type="Proteomes" id="UP000013167">
    <property type="component" value="Unassembled WGS sequence"/>
</dbReference>
<comment type="caution">
    <text evidence="2">The sequence shown here is derived from an EMBL/GenBank/DDBJ whole genome shotgun (WGS) entry which is preliminary data.</text>
</comment>
<evidence type="ECO:0000313" key="3">
    <source>
        <dbReference type="Proteomes" id="UP000013167"/>
    </source>
</evidence>
<dbReference type="RefSeq" id="WP_010849556.1">
    <property type="nucleotide sequence ID" value="NZ_HF570956.1"/>
</dbReference>
<reference evidence="2 3" key="1">
    <citation type="journal article" date="2013" name="ISME J.">
        <title>A metabolic model for members of the genus Tetrasphaera involved in enhanced biological phosphorus removal.</title>
        <authorList>
            <person name="Kristiansen R."/>
            <person name="Nguyen H.T.T."/>
            <person name="Saunders A.M."/>
            <person name="Nielsen J.L."/>
            <person name="Wimmer R."/>
            <person name="Le V.Q."/>
            <person name="McIlroy S.J."/>
            <person name="Petrovski S."/>
            <person name="Seviour R.J."/>
            <person name="Calteau A."/>
            <person name="Nielsen K.L."/>
            <person name="Nielsen P.H."/>
        </authorList>
    </citation>
    <scope>NUCLEOTIDE SEQUENCE [LARGE SCALE GENOMIC DNA]</scope>
    <source>
        <strain evidence="2 3">Lp2</strain>
    </source>
</reference>
<evidence type="ECO:0000313" key="2">
    <source>
        <dbReference type="EMBL" id="CCH69664.1"/>
    </source>
</evidence>
<protein>
    <submittedName>
        <fullName evidence="2">Uncharacterized protein</fullName>
    </submittedName>
</protein>
<proteinExistence type="predicted"/>
<dbReference type="EMBL" id="CAIZ01000098">
    <property type="protein sequence ID" value="CCH69664.1"/>
    <property type="molecule type" value="Genomic_DNA"/>
</dbReference>
<gene>
    <name evidence="2" type="ORF">BN10_300005</name>
</gene>
<dbReference type="AlphaFoldDB" id="N0E422"/>
<keyword evidence="3" id="KW-1185">Reference proteome</keyword>
<name>N0E422_9MICO</name>
<dbReference type="Pfam" id="PF10555">
    <property type="entry name" value="MraY_sig1"/>
    <property type="match status" value="1"/>
</dbReference>
<accession>N0E422</accession>
<sequence>MEGGAIGEKLGWGQVIRTPEDPANPSHGAKRGTPTMGGLVSSQEQSPAISSARSRAGRPPRSPASSSSGSRSPISA</sequence>
<dbReference type="eggNOG" id="COG0472">
    <property type="taxonomic scope" value="Bacteria"/>
</dbReference>
<dbReference type="InterPro" id="IPR018480">
    <property type="entry name" value="PNAcMuramoyl-5peptid_Trfase_CS"/>
</dbReference>
<organism evidence="2 3">
    <name type="scientific">Phycicoccus elongatus Lp2</name>
    <dbReference type="NCBI Taxonomy" id="1193181"/>
    <lineage>
        <taxon>Bacteria</taxon>
        <taxon>Bacillati</taxon>
        <taxon>Actinomycetota</taxon>
        <taxon>Actinomycetes</taxon>
        <taxon>Micrococcales</taxon>
        <taxon>Intrasporangiaceae</taxon>
        <taxon>Phycicoccus</taxon>
    </lineage>
</organism>
<evidence type="ECO:0000256" key="1">
    <source>
        <dbReference type="SAM" id="MobiDB-lite"/>
    </source>
</evidence>
<dbReference type="HOGENOM" id="CLU_2653270_0_0_11"/>
<feature type="region of interest" description="Disordered" evidence="1">
    <location>
        <begin position="1"/>
        <end position="76"/>
    </location>
</feature>
<feature type="compositionally biased region" description="Low complexity" evidence="1">
    <location>
        <begin position="46"/>
        <end position="76"/>
    </location>
</feature>
<dbReference type="STRING" id="1193181.BN10_300005"/>